<dbReference type="EMBL" id="JABEQJ010000021">
    <property type="protein sequence ID" value="MBB2161484.1"/>
    <property type="molecule type" value="Genomic_DNA"/>
</dbReference>
<accession>A0A7W4IER0</accession>
<dbReference type="AlphaFoldDB" id="A0A7W4IER0"/>
<dbReference type="SUPFAM" id="SSF52141">
    <property type="entry name" value="Uracil-DNA glycosylase-like"/>
    <property type="match status" value="1"/>
</dbReference>
<protein>
    <submittedName>
        <fullName evidence="2">Uracil-DNA glycosylase family protein</fullName>
    </submittedName>
</protein>
<dbReference type="SMART" id="SM00986">
    <property type="entry name" value="UDG"/>
    <property type="match status" value="1"/>
</dbReference>
<evidence type="ECO:0000313" key="2">
    <source>
        <dbReference type="EMBL" id="MBB2161484.1"/>
    </source>
</evidence>
<evidence type="ECO:0000313" key="3">
    <source>
        <dbReference type="Proteomes" id="UP000589085"/>
    </source>
</evidence>
<dbReference type="SMART" id="SM00987">
    <property type="entry name" value="UreE_C"/>
    <property type="match status" value="1"/>
</dbReference>
<dbReference type="InterPro" id="IPR047124">
    <property type="entry name" value="HI_0220.2"/>
</dbReference>
<feature type="domain" description="Uracil-DNA glycosylase-like" evidence="1">
    <location>
        <begin position="35"/>
        <end position="190"/>
    </location>
</feature>
<comment type="caution">
    <text evidence="2">The sequence shown here is derived from an EMBL/GenBank/DDBJ whole genome shotgun (WGS) entry which is preliminary data.</text>
</comment>
<reference evidence="2 3" key="1">
    <citation type="submission" date="2020-04" db="EMBL/GenBank/DDBJ databases">
        <title>Description of novel Gluconacetobacter.</title>
        <authorList>
            <person name="Sombolestani A."/>
        </authorList>
    </citation>
    <scope>NUCLEOTIDE SEQUENCE [LARGE SCALE GENOMIC DNA]</scope>
    <source>
        <strain evidence="2 3">LMG 19747</strain>
    </source>
</reference>
<dbReference type="PANTHER" id="PTHR42160">
    <property type="entry name" value="URACIL-DNA GLYCOSYLASE SUPERFAMILY PROTEIN"/>
    <property type="match status" value="1"/>
</dbReference>
<name>A0A7W4IER0_9PROT</name>
<organism evidence="2 3">
    <name type="scientific">Gluconacetobacter sacchari</name>
    <dbReference type="NCBI Taxonomy" id="92759"/>
    <lineage>
        <taxon>Bacteria</taxon>
        <taxon>Pseudomonadati</taxon>
        <taxon>Pseudomonadota</taxon>
        <taxon>Alphaproteobacteria</taxon>
        <taxon>Acetobacterales</taxon>
        <taxon>Acetobacteraceae</taxon>
        <taxon>Gluconacetobacter</taxon>
    </lineage>
</organism>
<dbReference type="Proteomes" id="UP000589085">
    <property type="component" value="Unassembled WGS sequence"/>
</dbReference>
<dbReference type="RefSeq" id="WP_182998319.1">
    <property type="nucleotide sequence ID" value="NZ_JABEQJ010000021.1"/>
</dbReference>
<dbReference type="Pfam" id="PF03167">
    <property type="entry name" value="UDG"/>
    <property type="match status" value="1"/>
</dbReference>
<dbReference type="PANTHER" id="PTHR42160:SF1">
    <property type="entry name" value="URACIL-DNA GLYCOSYLASE SUPERFAMILY PROTEIN"/>
    <property type="match status" value="1"/>
</dbReference>
<dbReference type="InterPro" id="IPR005122">
    <property type="entry name" value="Uracil-DNA_glycosylase-like"/>
</dbReference>
<sequence length="212" mass="23301">MTDHDSAPDELASLVAQVRACRVCADSLPLGPRPVLHVSPTARLLIASQAPGTRVHETGISFNDASGDRLRGWLGMDRETFYDSRRIAILPMGLCYPGRLPRGGDRPPRPECAPLWRARLLAGMPDIALTLLVGSYAQAAVLGPGRVEDRVRNFRDFLPRYFPLPHPSWRTGAWERRNPWFAAEVLPALRAAIAPIMAPPRADPVRTPPPPA</sequence>
<dbReference type="Gene3D" id="3.40.470.10">
    <property type="entry name" value="Uracil-DNA glycosylase-like domain"/>
    <property type="match status" value="1"/>
</dbReference>
<dbReference type="CDD" id="cd10033">
    <property type="entry name" value="UDG_like"/>
    <property type="match status" value="1"/>
</dbReference>
<proteinExistence type="predicted"/>
<dbReference type="InterPro" id="IPR036895">
    <property type="entry name" value="Uracil-DNA_glycosylase-like_sf"/>
</dbReference>
<gene>
    <name evidence="2" type="ORF">HLH48_15110</name>
</gene>
<evidence type="ECO:0000259" key="1">
    <source>
        <dbReference type="SMART" id="SM00986"/>
    </source>
</evidence>